<dbReference type="SUPFAM" id="SSF57667">
    <property type="entry name" value="beta-beta-alpha zinc fingers"/>
    <property type="match status" value="1"/>
</dbReference>
<dbReference type="WBParaSite" id="Gr19_v10_g1979.t1">
    <property type="protein sequence ID" value="Gr19_v10_g1979.t1"/>
    <property type="gene ID" value="Gr19_v10_g1979"/>
</dbReference>
<name>A0A914HKJ0_GLORO</name>
<accession>A0A914HKJ0</accession>
<protein>
    <submittedName>
        <fullName evidence="3">C2H2-type domain-containing protein</fullName>
    </submittedName>
</protein>
<feature type="domain" description="C2H2-type" evidence="1">
    <location>
        <begin position="4"/>
        <end position="27"/>
    </location>
</feature>
<dbReference type="PROSITE" id="PS00028">
    <property type="entry name" value="ZINC_FINGER_C2H2_1"/>
    <property type="match status" value="1"/>
</dbReference>
<evidence type="ECO:0000259" key="1">
    <source>
        <dbReference type="PROSITE" id="PS00028"/>
    </source>
</evidence>
<dbReference type="AlphaFoldDB" id="A0A914HKJ0"/>
<reference evidence="3" key="1">
    <citation type="submission" date="2022-11" db="UniProtKB">
        <authorList>
            <consortium name="WormBaseParasite"/>
        </authorList>
    </citation>
    <scope>IDENTIFICATION</scope>
</reference>
<organism evidence="2 3">
    <name type="scientific">Globodera rostochiensis</name>
    <name type="common">Golden nematode worm</name>
    <name type="synonym">Heterodera rostochiensis</name>
    <dbReference type="NCBI Taxonomy" id="31243"/>
    <lineage>
        <taxon>Eukaryota</taxon>
        <taxon>Metazoa</taxon>
        <taxon>Ecdysozoa</taxon>
        <taxon>Nematoda</taxon>
        <taxon>Chromadorea</taxon>
        <taxon>Rhabditida</taxon>
        <taxon>Tylenchina</taxon>
        <taxon>Tylenchomorpha</taxon>
        <taxon>Tylenchoidea</taxon>
        <taxon>Heteroderidae</taxon>
        <taxon>Heteroderinae</taxon>
        <taxon>Globodera</taxon>
    </lineage>
</organism>
<proteinExistence type="predicted"/>
<evidence type="ECO:0000313" key="3">
    <source>
        <dbReference type="WBParaSite" id="Gr19_v10_g1979.t1"/>
    </source>
</evidence>
<dbReference type="SMART" id="SM00355">
    <property type="entry name" value="ZnF_C2H2"/>
    <property type="match status" value="2"/>
</dbReference>
<dbReference type="Gene3D" id="3.30.160.60">
    <property type="entry name" value="Classic Zinc Finger"/>
    <property type="match status" value="1"/>
</dbReference>
<sequence>MFPCNIAGCDRSFTTGNGRAIHIGRSHNKVQTNPPYPCSICEFGAHSASAINQHMRRRHEDTTIPRLRGAHHWPGRSIGIYMSENMIVSVNLVLTQRAPSTSICDAAMKTPRFRACAERTIGRGGRLASTCRRI</sequence>
<dbReference type="Proteomes" id="UP000887572">
    <property type="component" value="Unplaced"/>
</dbReference>
<dbReference type="InterPro" id="IPR036236">
    <property type="entry name" value="Znf_C2H2_sf"/>
</dbReference>
<keyword evidence="2" id="KW-1185">Reference proteome</keyword>
<dbReference type="InterPro" id="IPR013087">
    <property type="entry name" value="Znf_C2H2_type"/>
</dbReference>
<evidence type="ECO:0000313" key="2">
    <source>
        <dbReference type="Proteomes" id="UP000887572"/>
    </source>
</evidence>